<evidence type="ECO:0000313" key="3">
    <source>
        <dbReference type="EMBL" id="CAA0807552.1"/>
    </source>
</evidence>
<dbReference type="AlphaFoldDB" id="A0A9N7ME14"/>
<feature type="domain" description="Alpha/beta hydrolase fold-3" evidence="2">
    <location>
        <begin position="31"/>
        <end position="87"/>
    </location>
</feature>
<dbReference type="EMBL" id="CACSLK010001140">
    <property type="protein sequence ID" value="CAA0807552.1"/>
    <property type="molecule type" value="Genomic_DNA"/>
</dbReference>
<sequence>MASAPKEIAVDMSPFFRLFKDGSIERLSPPQFQPPIGGMAGRRVMFFVAEKDLLRDRAWGYYEGLRKSAWAGEAEIMETREEGHCFHLFNSSSDKAVAIMDRGQLLHSSAYSRCCTFRVPTEFIS</sequence>
<evidence type="ECO:0000313" key="4">
    <source>
        <dbReference type="Proteomes" id="UP001153555"/>
    </source>
</evidence>
<dbReference type="Pfam" id="PF07859">
    <property type="entry name" value="Abhydrolase_3"/>
    <property type="match status" value="1"/>
</dbReference>
<accession>A0A9N7ME14</accession>
<proteinExistence type="inferred from homology"/>
<dbReference type="Gene3D" id="3.40.50.1820">
    <property type="entry name" value="alpha/beta hydrolase"/>
    <property type="match status" value="1"/>
</dbReference>
<protein>
    <submittedName>
        <fullName evidence="3">Probable carboxylesterase 2</fullName>
    </submittedName>
</protein>
<reference evidence="3" key="1">
    <citation type="submission" date="2019-12" db="EMBL/GenBank/DDBJ databases">
        <authorList>
            <person name="Scholes J."/>
        </authorList>
    </citation>
    <scope>NUCLEOTIDE SEQUENCE</scope>
</reference>
<keyword evidence="4" id="KW-1185">Reference proteome</keyword>
<organism evidence="3 4">
    <name type="scientific">Striga hermonthica</name>
    <name type="common">Purple witchweed</name>
    <name type="synonym">Buchnera hermonthica</name>
    <dbReference type="NCBI Taxonomy" id="68872"/>
    <lineage>
        <taxon>Eukaryota</taxon>
        <taxon>Viridiplantae</taxon>
        <taxon>Streptophyta</taxon>
        <taxon>Embryophyta</taxon>
        <taxon>Tracheophyta</taxon>
        <taxon>Spermatophyta</taxon>
        <taxon>Magnoliopsida</taxon>
        <taxon>eudicotyledons</taxon>
        <taxon>Gunneridae</taxon>
        <taxon>Pentapetalae</taxon>
        <taxon>asterids</taxon>
        <taxon>lamiids</taxon>
        <taxon>Lamiales</taxon>
        <taxon>Orobanchaceae</taxon>
        <taxon>Buchnereae</taxon>
        <taxon>Striga</taxon>
    </lineage>
</organism>
<dbReference type="Proteomes" id="UP001153555">
    <property type="component" value="Unassembled WGS sequence"/>
</dbReference>
<comment type="caution">
    <text evidence="3">The sequence shown here is derived from an EMBL/GenBank/DDBJ whole genome shotgun (WGS) entry which is preliminary data.</text>
</comment>
<dbReference type="SUPFAM" id="SSF53474">
    <property type="entry name" value="alpha/beta-Hydrolases"/>
    <property type="match status" value="1"/>
</dbReference>
<comment type="similarity">
    <text evidence="1">Belongs to the 'GDXG' lipolytic enzyme family.</text>
</comment>
<evidence type="ECO:0000259" key="2">
    <source>
        <dbReference type="Pfam" id="PF07859"/>
    </source>
</evidence>
<name>A0A9N7ME14_STRHE</name>
<dbReference type="InterPro" id="IPR029058">
    <property type="entry name" value="AB_hydrolase_fold"/>
</dbReference>
<dbReference type="OrthoDB" id="408631at2759"/>
<gene>
    <name evidence="3" type="ORF">SHERM_10269</name>
</gene>
<evidence type="ECO:0000256" key="1">
    <source>
        <dbReference type="ARBA" id="ARBA00010515"/>
    </source>
</evidence>
<dbReference type="GO" id="GO:0016787">
    <property type="term" value="F:hydrolase activity"/>
    <property type="evidence" value="ECO:0007669"/>
    <property type="project" value="InterPro"/>
</dbReference>
<dbReference type="InterPro" id="IPR013094">
    <property type="entry name" value="AB_hydrolase_3"/>
</dbReference>